<feature type="region of interest" description="Disordered" evidence="1">
    <location>
        <begin position="670"/>
        <end position="749"/>
    </location>
</feature>
<dbReference type="Proteomes" id="UP001154282">
    <property type="component" value="Unassembled WGS sequence"/>
</dbReference>
<feature type="compositionally biased region" description="Basic and acidic residues" evidence="1">
    <location>
        <begin position="1027"/>
        <end position="1051"/>
    </location>
</feature>
<feature type="region of interest" description="Disordered" evidence="1">
    <location>
        <begin position="208"/>
        <end position="247"/>
    </location>
</feature>
<feature type="chain" id="PRO_5043516337" evidence="2">
    <location>
        <begin position="21"/>
        <end position="1106"/>
    </location>
</feature>
<organism evidence="3 4">
    <name type="scientific">Linum tenue</name>
    <dbReference type="NCBI Taxonomy" id="586396"/>
    <lineage>
        <taxon>Eukaryota</taxon>
        <taxon>Viridiplantae</taxon>
        <taxon>Streptophyta</taxon>
        <taxon>Embryophyta</taxon>
        <taxon>Tracheophyta</taxon>
        <taxon>Spermatophyta</taxon>
        <taxon>Magnoliopsida</taxon>
        <taxon>eudicotyledons</taxon>
        <taxon>Gunneridae</taxon>
        <taxon>Pentapetalae</taxon>
        <taxon>rosids</taxon>
        <taxon>fabids</taxon>
        <taxon>Malpighiales</taxon>
        <taxon>Linaceae</taxon>
        <taxon>Linum</taxon>
    </lineage>
</organism>
<comment type="caution">
    <text evidence="3">The sequence shown here is derived from an EMBL/GenBank/DDBJ whole genome shotgun (WGS) entry which is preliminary data.</text>
</comment>
<dbReference type="PANTHER" id="PTHR34536:SF6">
    <property type="entry name" value="DENTIN SIALOPHOSPHOPROTEIN-LIKE PROTEIN"/>
    <property type="match status" value="1"/>
</dbReference>
<feature type="region of interest" description="Disordered" evidence="1">
    <location>
        <begin position="963"/>
        <end position="1095"/>
    </location>
</feature>
<name>A0AAV0QNM3_9ROSI</name>
<dbReference type="PANTHER" id="PTHR34536">
    <property type="entry name" value="DENTIN SIALOPHOSPHOPROTEIN-LIKE PROTEIN"/>
    <property type="match status" value="1"/>
</dbReference>
<protein>
    <submittedName>
        <fullName evidence="3">Uncharacterized protein</fullName>
    </submittedName>
</protein>
<feature type="compositionally biased region" description="Basic and acidic residues" evidence="1">
    <location>
        <begin position="670"/>
        <end position="693"/>
    </location>
</feature>
<feature type="signal peptide" evidence="2">
    <location>
        <begin position="1"/>
        <end position="20"/>
    </location>
</feature>
<reference evidence="3" key="1">
    <citation type="submission" date="2022-08" db="EMBL/GenBank/DDBJ databases">
        <authorList>
            <person name="Gutierrez-Valencia J."/>
        </authorList>
    </citation>
    <scope>NUCLEOTIDE SEQUENCE</scope>
</reference>
<feature type="region of interest" description="Disordered" evidence="1">
    <location>
        <begin position="821"/>
        <end position="927"/>
    </location>
</feature>
<feature type="compositionally biased region" description="Polar residues" evidence="1">
    <location>
        <begin position="982"/>
        <end position="991"/>
    </location>
</feature>
<keyword evidence="4" id="KW-1185">Reference proteome</keyword>
<evidence type="ECO:0000256" key="2">
    <source>
        <dbReference type="SAM" id="SignalP"/>
    </source>
</evidence>
<gene>
    <name evidence="3" type="ORF">LITE_LOCUS44008</name>
</gene>
<sequence>MELCFLVLLLSPRLFVPSVSLHLLPHVCSVTEVFVSFAESRVVAVPVDLLDLPSNSSPLKSPNFDKIGGIKLKTRFSTCTGAKPSPLVSSSKQGAPASCKDSTGIASVDGTGIIRSPSAMSTIGLELMNYINPDLTWKTVAKGYRSSSRRTRKNVLRNFAVGEELVHQGLRKVDEGTASDTEKHGVAILGRRFSDKIEDIPLKKRRFMHRSSTPPPRSPFELPANGKRRVRATADGNRGGPERKSTKVKETAFDLGEDFSGMEILAAVACSNSMIGDVDLDTDRSLLERSTQDGTALCASEAPAVKNVSSSTDTACDETEMESSLLGNSEGVLQRPHITKEIEVVEGSGSARDDRLHWDLNVPEDAWEKPCDASTIESLAKNSEFTVESKDNIHSIAKHVTEDAKEELPLRHLEASSGQNGFKSCVELDENSKGQISISAVNEHLVYEVADVKGSSKISEVISSLGYLDTVKGSGKDGDASTSPGSLDLEKPAHESDAGFIEDGQDTGAGISASNEAAGYDDSYGSDVYQTEKVEMGGTGSNNELQAGYDSQFEDGELRESDARYYWDENNEGEDGEVEHVDYGSECGDEEMLGSMHEKEVEFVRGGSTPGSYDRKVDCSRKADITHDDSVSPKSRVLDVPLEKSLATGLAATRTLQGHFASCAEGPDARKNPYSRSRSENCRNVFPRDERDNMGGPRRYMGRERVGMHMRGRSPGRCAGNPSTSSWNFERRYSPTRPSYLPGRPRNNMEGRRYMMSSDRNMDSDGGGYFDNRLNRQFVNSPPNGVYEQRIMRRRSPSNRHDSSYMNTRMLPMRDMSPARDRFRRFTPGGGRGGGIRDEFRRPLPEDSAEYPNRVGQHRPMKRDRGISPLPRQLSRRPHMAMPYRRPSRSRSRSRSPPIYMQRREQQRNDGGGSVLRSRSPDGMRARLPFQKRFPAKYEDRFTSPTRHHFSNRCDVRSFDDRGVDGFRGGGRKLPPARMYRPQQQQGNNRFDPQRSFDFRPARKFRDGVDSNRVNGGGAAEYEGSDDERSKRNHRFEMSRPRRYDAEEGARPMRPFRWNATGDDSLEAANGSSSNFDNGGGNNVDSRGNDDNNDVIRRAAAAAVEE</sequence>
<feature type="compositionally biased region" description="Basic and acidic residues" evidence="1">
    <location>
        <begin position="835"/>
        <end position="845"/>
    </location>
</feature>
<evidence type="ECO:0000256" key="1">
    <source>
        <dbReference type="SAM" id="MobiDB-lite"/>
    </source>
</evidence>
<feature type="compositionally biased region" description="Basic and acidic residues" evidence="1">
    <location>
        <begin position="992"/>
        <end position="1010"/>
    </location>
</feature>
<dbReference type="EMBL" id="CAMGYJ010000010">
    <property type="protein sequence ID" value="CAI0546545.1"/>
    <property type="molecule type" value="Genomic_DNA"/>
</dbReference>
<evidence type="ECO:0000313" key="3">
    <source>
        <dbReference type="EMBL" id="CAI0546545.1"/>
    </source>
</evidence>
<dbReference type="AlphaFoldDB" id="A0AAV0QNM3"/>
<accession>A0AAV0QNM3</accession>
<keyword evidence="2" id="KW-0732">Signal</keyword>
<evidence type="ECO:0000313" key="4">
    <source>
        <dbReference type="Proteomes" id="UP001154282"/>
    </source>
</evidence>
<proteinExistence type="predicted"/>
<feature type="region of interest" description="Disordered" evidence="1">
    <location>
        <begin position="472"/>
        <end position="492"/>
    </location>
</feature>